<gene>
    <name evidence="1" type="ORF">PQO05_12740</name>
</gene>
<dbReference type="InterPro" id="IPR027056">
    <property type="entry name" value="Gluconate_2DH_su3"/>
</dbReference>
<dbReference type="Proteomes" id="UP001216139">
    <property type="component" value="Chromosome"/>
</dbReference>
<proteinExistence type="predicted"/>
<sequence length="146" mass="16682">MQNWPKLLSPRTDTPGAKDAHVEEFIIEMIKESDQKSQHNFLAGLGSLEKYTIDKYDHSFIECTPQQKFAVLKHFEDKATYSIGILNKINNKFLGTPFFNKLKELTVEGYCTSQLGATQGMAYNYIPVKFEACLPLQQNQKAWATK</sequence>
<protein>
    <submittedName>
        <fullName evidence="1">Gluconate 2-dehydrogenase subunit 3 family protein</fullName>
    </submittedName>
</protein>
<dbReference type="EMBL" id="CP117167">
    <property type="protein sequence ID" value="WCT14805.1"/>
    <property type="molecule type" value="Genomic_DNA"/>
</dbReference>
<reference evidence="1 2" key="1">
    <citation type="submission" date="2023-02" db="EMBL/GenBank/DDBJ databases">
        <title>Genome sequence of Mucilaginibacter jinjuensis strain KACC 16571.</title>
        <authorList>
            <person name="Kim S."/>
            <person name="Heo J."/>
            <person name="Kwon S.-W."/>
        </authorList>
    </citation>
    <scope>NUCLEOTIDE SEQUENCE [LARGE SCALE GENOMIC DNA]</scope>
    <source>
        <strain evidence="1 2">KACC 16571</strain>
    </source>
</reference>
<keyword evidence="2" id="KW-1185">Reference proteome</keyword>
<evidence type="ECO:0000313" key="1">
    <source>
        <dbReference type="EMBL" id="WCT14805.1"/>
    </source>
</evidence>
<name>A0ABY7TE54_9SPHI</name>
<dbReference type="RefSeq" id="WP_273633300.1">
    <property type="nucleotide sequence ID" value="NZ_CP117167.1"/>
</dbReference>
<dbReference type="Pfam" id="PF13618">
    <property type="entry name" value="Gluconate_2-dh3"/>
    <property type="match status" value="1"/>
</dbReference>
<evidence type="ECO:0000313" key="2">
    <source>
        <dbReference type="Proteomes" id="UP001216139"/>
    </source>
</evidence>
<accession>A0ABY7TE54</accession>
<organism evidence="1 2">
    <name type="scientific">Mucilaginibacter jinjuensis</name>
    <dbReference type="NCBI Taxonomy" id="1176721"/>
    <lineage>
        <taxon>Bacteria</taxon>
        <taxon>Pseudomonadati</taxon>
        <taxon>Bacteroidota</taxon>
        <taxon>Sphingobacteriia</taxon>
        <taxon>Sphingobacteriales</taxon>
        <taxon>Sphingobacteriaceae</taxon>
        <taxon>Mucilaginibacter</taxon>
    </lineage>
</organism>